<dbReference type="SUPFAM" id="SSF90229">
    <property type="entry name" value="CCCH zinc finger"/>
    <property type="match status" value="1"/>
</dbReference>
<feature type="region of interest" description="Disordered" evidence="6">
    <location>
        <begin position="668"/>
        <end position="717"/>
    </location>
</feature>
<evidence type="ECO:0000259" key="7">
    <source>
        <dbReference type="PROSITE" id="PS50103"/>
    </source>
</evidence>
<dbReference type="GO" id="GO:0005654">
    <property type="term" value="C:nucleoplasm"/>
    <property type="evidence" value="ECO:0007669"/>
    <property type="project" value="TreeGrafter"/>
</dbReference>
<keyword evidence="3 5" id="KW-0863">Zinc-finger</keyword>
<dbReference type="Proteomes" id="UP000886520">
    <property type="component" value="Chromosome 2"/>
</dbReference>
<evidence type="ECO:0000259" key="8">
    <source>
        <dbReference type="PROSITE" id="PS50882"/>
    </source>
</evidence>
<dbReference type="CDD" id="cd21134">
    <property type="entry name" value="YTH"/>
    <property type="match status" value="1"/>
</dbReference>
<dbReference type="GO" id="GO:0048024">
    <property type="term" value="P:regulation of mRNA splicing, via spliceosome"/>
    <property type="evidence" value="ECO:0007669"/>
    <property type="project" value="TreeGrafter"/>
</dbReference>
<protein>
    <submittedName>
        <fullName evidence="9">Uncharacterized protein</fullName>
    </submittedName>
</protein>
<dbReference type="PANTHER" id="PTHR12357">
    <property type="entry name" value="YTH YT521-B HOMOLOGY DOMAIN-CONTAINING"/>
    <property type="match status" value="1"/>
</dbReference>
<organism evidence="9 10">
    <name type="scientific">Adiantum capillus-veneris</name>
    <name type="common">Maidenhair fern</name>
    <dbReference type="NCBI Taxonomy" id="13818"/>
    <lineage>
        <taxon>Eukaryota</taxon>
        <taxon>Viridiplantae</taxon>
        <taxon>Streptophyta</taxon>
        <taxon>Embryophyta</taxon>
        <taxon>Tracheophyta</taxon>
        <taxon>Polypodiopsida</taxon>
        <taxon>Polypodiidae</taxon>
        <taxon>Polypodiales</taxon>
        <taxon>Pteridineae</taxon>
        <taxon>Pteridaceae</taxon>
        <taxon>Vittarioideae</taxon>
        <taxon>Adiantum</taxon>
    </lineage>
</organism>
<comment type="caution">
    <text evidence="9">The sequence shown here is derived from an EMBL/GenBank/DDBJ whole genome shotgun (WGS) entry which is preliminary data.</text>
</comment>
<feature type="region of interest" description="Disordered" evidence="6">
    <location>
        <begin position="170"/>
        <end position="227"/>
    </location>
</feature>
<sequence>MEEAEGVLSFDFERGLAVNVQANNPEGQQVSTVAAAALGQVGDPTGASAEGSRPGNRRSIRQTVCRHWLRGLCMKGDVCPYLHQLDHARMPICRFYIRYGECREPDCIFKHTYEDARECHMYMLGFCPNGPDCRYKHVKLPGPVPSLEETYKKIQQRLAAALTSTQNARYMAQRQGTSSLQGDVKVFPPSQADPAAANATDSQNLQQEPPPSSILHPQGMKEAQRAMSQVTPPLPVGMPTTQLPPFISASTPLPQGSSRYFVVKSCNRENLDLSVTRGMWATHRNNEAKLNDAFDSCDNVILVFSVNETGHFQGCARMMSRIGVISGGGSWKYADGNARYGRNFLLKWLKLCELSFHKTWHLRNTYNDNLPVKISRDCQELEPIVGEQLASLLYEEPDSDLMKTANEAEAKREEEATNGVSAVMDLDGADVNQCDNDDYRDEELGDEDNSSTPIINLNKESKRIPTSGRATLPFGRGIRGRGRGLMSCAYTVGYDNIAANPTECFALPGAGIGRGFAPYFPLQRYGGQMYPNVGPTSALGFGPIDASGMPFPVRQPSIGLYSQKRLNIMRPPGAAGMAGPRPRSMPTMSKPRPGPSKLARLLTRVTQNGSRSIGQTSLKNQQKRARNETSAAGVAEVRNTMKQTNSSLAGGTPGFGSMEAKQAIFTRNSLSNEVAESSSEDEAPRRSRYGEGKKRRQNGHLQGEHWAGNDRPEEVAF</sequence>
<evidence type="ECO:0000313" key="9">
    <source>
        <dbReference type="EMBL" id="KAI5082465.1"/>
    </source>
</evidence>
<dbReference type="GO" id="GO:0008270">
    <property type="term" value="F:zinc ion binding"/>
    <property type="evidence" value="ECO:0007669"/>
    <property type="project" value="UniProtKB-KW"/>
</dbReference>
<feature type="compositionally biased region" description="Polar residues" evidence="6">
    <location>
        <begin position="604"/>
        <end position="620"/>
    </location>
</feature>
<feature type="zinc finger region" description="C3H1-type" evidence="5">
    <location>
        <begin position="113"/>
        <end position="140"/>
    </location>
</feature>
<dbReference type="InterPro" id="IPR007275">
    <property type="entry name" value="YTH_domain"/>
</dbReference>
<dbReference type="GO" id="GO:0003729">
    <property type="term" value="F:mRNA binding"/>
    <property type="evidence" value="ECO:0007669"/>
    <property type="project" value="TreeGrafter"/>
</dbReference>
<dbReference type="GO" id="GO:0000398">
    <property type="term" value="P:mRNA splicing, via spliceosome"/>
    <property type="evidence" value="ECO:0007669"/>
    <property type="project" value="TreeGrafter"/>
</dbReference>
<gene>
    <name evidence="9" type="ORF">GOP47_0002208</name>
</gene>
<name>A0A9D4ZRF3_ADICA</name>
<feature type="zinc finger region" description="C3H1-type" evidence="5">
    <location>
        <begin position="59"/>
        <end position="86"/>
    </location>
</feature>
<accession>A0A9D4ZRF3</accession>
<dbReference type="Gene3D" id="3.10.590.10">
    <property type="entry name" value="ph1033 like domains"/>
    <property type="match status" value="1"/>
</dbReference>
<reference evidence="9" key="1">
    <citation type="submission" date="2021-01" db="EMBL/GenBank/DDBJ databases">
        <title>Adiantum capillus-veneris genome.</title>
        <authorList>
            <person name="Fang Y."/>
            <person name="Liao Q."/>
        </authorList>
    </citation>
    <scope>NUCLEOTIDE SEQUENCE</scope>
    <source>
        <strain evidence="9">H3</strain>
        <tissue evidence="9">Leaf</tissue>
    </source>
</reference>
<dbReference type="SMART" id="SM00356">
    <property type="entry name" value="ZnF_C3H1"/>
    <property type="match status" value="3"/>
</dbReference>
<feature type="domain" description="YTH" evidence="8">
    <location>
        <begin position="258"/>
        <end position="393"/>
    </location>
</feature>
<dbReference type="GO" id="GO:1990247">
    <property type="term" value="F:N6-methyladenosine-containing RNA reader activity"/>
    <property type="evidence" value="ECO:0007669"/>
    <property type="project" value="TreeGrafter"/>
</dbReference>
<dbReference type="PROSITE" id="PS50103">
    <property type="entry name" value="ZF_C3H1"/>
    <property type="match status" value="2"/>
</dbReference>
<evidence type="ECO:0000256" key="1">
    <source>
        <dbReference type="ARBA" id="ARBA00022723"/>
    </source>
</evidence>
<feature type="domain" description="C3H1-type" evidence="7">
    <location>
        <begin position="113"/>
        <end position="140"/>
    </location>
</feature>
<dbReference type="Gene3D" id="4.10.1000.10">
    <property type="entry name" value="Zinc finger, CCCH-type"/>
    <property type="match status" value="1"/>
</dbReference>
<evidence type="ECO:0000256" key="6">
    <source>
        <dbReference type="SAM" id="MobiDB-lite"/>
    </source>
</evidence>
<dbReference type="EMBL" id="JABFUD020000003">
    <property type="protein sequence ID" value="KAI5082465.1"/>
    <property type="molecule type" value="Genomic_DNA"/>
</dbReference>
<feature type="domain" description="C3H1-type" evidence="7">
    <location>
        <begin position="59"/>
        <end position="86"/>
    </location>
</feature>
<keyword evidence="1 5" id="KW-0479">Metal-binding</keyword>
<feature type="compositionally biased region" description="Polar residues" evidence="6">
    <location>
        <begin position="668"/>
        <end position="677"/>
    </location>
</feature>
<dbReference type="InterPro" id="IPR036855">
    <property type="entry name" value="Znf_CCCH_sf"/>
</dbReference>
<evidence type="ECO:0000256" key="5">
    <source>
        <dbReference type="PROSITE-ProRule" id="PRU00723"/>
    </source>
</evidence>
<feature type="compositionally biased region" description="Polar residues" evidence="6">
    <location>
        <begin position="170"/>
        <end position="181"/>
    </location>
</feature>
<feature type="region of interest" description="Disordered" evidence="6">
    <location>
        <begin position="573"/>
        <end position="633"/>
    </location>
</feature>
<evidence type="ECO:0000256" key="2">
    <source>
        <dbReference type="ARBA" id="ARBA00022737"/>
    </source>
</evidence>
<keyword evidence="2" id="KW-0677">Repeat</keyword>
<evidence type="ECO:0000313" key="10">
    <source>
        <dbReference type="Proteomes" id="UP000886520"/>
    </source>
</evidence>
<proteinExistence type="predicted"/>
<dbReference type="OrthoDB" id="306690at2759"/>
<dbReference type="InterPro" id="IPR000571">
    <property type="entry name" value="Znf_CCCH"/>
</dbReference>
<dbReference type="Pfam" id="PF14608">
    <property type="entry name" value="zf-CCCH_2"/>
    <property type="match status" value="3"/>
</dbReference>
<feature type="compositionally biased region" description="Basic and acidic residues" evidence="6">
    <location>
        <begin position="682"/>
        <end position="692"/>
    </location>
</feature>
<dbReference type="AlphaFoldDB" id="A0A9D4ZRF3"/>
<evidence type="ECO:0000256" key="4">
    <source>
        <dbReference type="ARBA" id="ARBA00022833"/>
    </source>
</evidence>
<dbReference type="FunFam" id="4.10.1000.10:FF:000017">
    <property type="entry name" value="Cleavage and polyadenylation specificity factor 30 kDa subunit"/>
    <property type="match status" value="1"/>
</dbReference>
<feature type="compositionally biased region" description="Basic and acidic residues" evidence="6">
    <location>
        <begin position="707"/>
        <end position="717"/>
    </location>
</feature>
<dbReference type="InterPro" id="IPR045168">
    <property type="entry name" value="YTH_prot"/>
</dbReference>
<keyword evidence="10" id="KW-1185">Reference proteome</keyword>
<dbReference type="PROSITE" id="PS50882">
    <property type="entry name" value="YTH"/>
    <property type="match status" value="1"/>
</dbReference>
<feature type="compositionally biased region" description="Low complexity" evidence="6">
    <location>
        <begin position="573"/>
        <end position="582"/>
    </location>
</feature>
<evidence type="ECO:0000256" key="3">
    <source>
        <dbReference type="ARBA" id="ARBA00022771"/>
    </source>
</evidence>
<dbReference type="PANTHER" id="PTHR12357:SF119">
    <property type="entry name" value="30-KDA CLEAVAGE AND POLYADENYLATION SPECIFICITY FACTOR 30"/>
    <property type="match status" value="1"/>
</dbReference>
<dbReference type="Pfam" id="PF04146">
    <property type="entry name" value="YTH"/>
    <property type="match status" value="1"/>
</dbReference>
<keyword evidence="4 5" id="KW-0862">Zinc</keyword>